<dbReference type="HOGENOM" id="CLU_3384142_0_0_11"/>
<gene>
    <name evidence="1" type="ORF">M878_29135</name>
</gene>
<dbReference type="PATRIC" id="fig|1352936.5.peg.6077"/>
<proteinExistence type="predicted"/>
<accession>V6K1Y0</accession>
<comment type="caution">
    <text evidence="1">The sequence shown here is derived from an EMBL/GenBank/DDBJ whole genome shotgun (WGS) entry which is preliminary data.</text>
</comment>
<sequence>MLEDLHVRDLELDGPVGADRPPKAWRSLAYFTD</sequence>
<dbReference type="AlphaFoldDB" id="V6K1Y0"/>
<protein>
    <submittedName>
        <fullName evidence="1">Uncharacterized protein</fullName>
    </submittedName>
</protein>
<dbReference type="Proteomes" id="UP000017984">
    <property type="component" value="Chromosome"/>
</dbReference>
<dbReference type="EMBL" id="AWQX01000249">
    <property type="protein sequence ID" value="EST25411.1"/>
    <property type="molecule type" value="Genomic_DNA"/>
</dbReference>
<keyword evidence="2" id="KW-1185">Reference proteome</keyword>
<organism evidence="1 2">
    <name type="scientific">Streptomyces roseochromogenus subsp. oscitans DS 12.976</name>
    <dbReference type="NCBI Taxonomy" id="1352936"/>
    <lineage>
        <taxon>Bacteria</taxon>
        <taxon>Bacillati</taxon>
        <taxon>Actinomycetota</taxon>
        <taxon>Actinomycetes</taxon>
        <taxon>Kitasatosporales</taxon>
        <taxon>Streptomycetaceae</taxon>
        <taxon>Streptomyces</taxon>
    </lineage>
</organism>
<name>V6K1Y0_STRRC</name>
<evidence type="ECO:0000313" key="1">
    <source>
        <dbReference type="EMBL" id="EST25411.1"/>
    </source>
</evidence>
<reference evidence="1 2" key="1">
    <citation type="journal article" date="2014" name="Genome Announc.">
        <title>Draft Genome Sequence of Streptomyces roseochromogenes subsp. oscitans DS 12.976, Producer of the Aminocoumarin Antibiotic Clorobiocin.</title>
        <authorList>
            <person name="Ruckert C."/>
            <person name="Kalinowski J."/>
            <person name="Heide L."/>
            <person name="Apel A.K."/>
        </authorList>
    </citation>
    <scope>NUCLEOTIDE SEQUENCE [LARGE SCALE GENOMIC DNA]</scope>
    <source>
        <strain evidence="1 2">DS 12.976</strain>
    </source>
</reference>
<dbReference type="STRING" id="1352936.M878_29135"/>
<evidence type="ECO:0000313" key="2">
    <source>
        <dbReference type="Proteomes" id="UP000017984"/>
    </source>
</evidence>